<organism evidence="2 3">
    <name type="scientific">Diploscapter pachys</name>
    <dbReference type="NCBI Taxonomy" id="2018661"/>
    <lineage>
        <taxon>Eukaryota</taxon>
        <taxon>Metazoa</taxon>
        <taxon>Ecdysozoa</taxon>
        <taxon>Nematoda</taxon>
        <taxon>Chromadorea</taxon>
        <taxon>Rhabditida</taxon>
        <taxon>Rhabditina</taxon>
        <taxon>Rhabditomorpha</taxon>
        <taxon>Rhabditoidea</taxon>
        <taxon>Rhabditidae</taxon>
        <taxon>Diploscapter</taxon>
    </lineage>
</organism>
<dbReference type="Pfam" id="PF00076">
    <property type="entry name" value="RRM_1"/>
    <property type="match status" value="1"/>
</dbReference>
<evidence type="ECO:0000313" key="2">
    <source>
        <dbReference type="EMBL" id="PAV70646.1"/>
    </source>
</evidence>
<dbReference type="EMBL" id="LIAE01009236">
    <property type="protein sequence ID" value="PAV70646.1"/>
    <property type="molecule type" value="Genomic_DNA"/>
</dbReference>
<reference evidence="2 3" key="1">
    <citation type="journal article" date="2017" name="Curr. Biol.">
        <title>Genome architecture and evolution of a unichromosomal asexual nematode.</title>
        <authorList>
            <person name="Fradin H."/>
            <person name="Zegar C."/>
            <person name="Gutwein M."/>
            <person name="Lucas J."/>
            <person name="Kovtun M."/>
            <person name="Corcoran D."/>
            <person name="Baugh L.R."/>
            <person name="Kiontke K."/>
            <person name="Gunsalus K."/>
            <person name="Fitch D.H."/>
            <person name="Piano F."/>
        </authorList>
    </citation>
    <scope>NUCLEOTIDE SEQUENCE [LARGE SCALE GENOMIC DNA]</scope>
    <source>
        <strain evidence="2">PF1309</strain>
    </source>
</reference>
<dbReference type="AlphaFoldDB" id="A0A2A2K9I8"/>
<gene>
    <name evidence="2" type="ORF">WR25_02049</name>
</gene>
<dbReference type="Proteomes" id="UP000218231">
    <property type="component" value="Unassembled WGS sequence"/>
</dbReference>
<feature type="domain" description="RRM" evidence="1">
    <location>
        <begin position="1"/>
        <end position="31"/>
    </location>
</feature>
<dbReference type="SUPFAM" id="SSF54928">
    <property type="entry name" value="RNA-binding domain, RBD"/>
    <property type="match status" value="1"/>
</dbReference>
<dbReference type="InterPro" id="IPR012677">
    <property type="entry name" value="Nucleotide-bd_a/b_plait_sf"/>
</dbReference>
<dbReference type="InterPro" id="IPR000504">
    <property type="entry name" value="RRM_dom"/>
</dbReference>
<evidence type="ECO:0000313" key="3">
    <source>
        <dbReference type="Proteomes" id="UP000218231"/>
    </source>
</evidence>
<protein>
    <recommendedName>
        <fullName evidence="1">RRM domain-containing protein</fullName>
    </recommendedName>
</protein>
<accession>A0A2A2K9I8</accession>
<dbReference type="CDD" id="cd00590">
    <property type="entry name" value="RRM_SF"/>
    <property type="match status" value="1"/>
</dbReference>
<sequence length="236" mass="26388">MGYAFVEFSEADEAAMALRTCHHMKFMGGRIVIASVMQMTILKVTGRICPAKTARGEYDGIINSSRAATTKEKGAAIGDPNQISCAVCNQRFPSCWALLRYLADFYNMKLFRLDDTAVKKMEQLKNRPTQEMPQMKVQPMQMGLSQLNMQQEMFMQTLAQKMLQFNPSFYPIQQQSGTPSMNMAMNNSSGFNAPSTSQNYVACPPGSAAVSECSTLDLEIDRSVNCEDFLWLNSFN</sequence>
<evidence type="ECO:0000259" key="1">
    <source>
        <dbReference type="Pfam" id="PF00076"/>
    </source>
</evidence>
<proteinExistence type="predicted"/>
<comment type="caution">
    <text evidence="2">The sequence shown here is derived from an EMBL/GenBank/DDBJ whole genome shotgun (WGS) entry which is preliminary data.</text>
</comment>
<dbReference type="GO" id="GO:0003723">
    <property type="term" value="F:RNA binding"/>
    <property type="evidence" value="ECO:0007669"/>
    <property type="project" value="InterPro"/>
</dbReference>
<dbReference type="Gene3D" id="3.30.70.330">
    <property type="match status" value="1"/>
</dbReference>
<dbReference type="InterPro" id="IPR035979">
    <property type="entry name" value="RBD_domain_sf"/>
</dbReference>
<name>A0A2A2K9I8_9BILA</name>
<keyword evidence="3" id="KW-1185">Reference proteome</keyword>